<name>A0A6C0J7C8_9ZZZZ</name>
<organism evidence="1">
    <name type="scientific">viral metagenome</name>
    <dbReference type="NCBI Taxonomy" id="1070528"/>
    <lineage>
        <taxon>unclassified sequences</taxon>
        <taxon>metagenomes</taxon>
        <taxon>organismal metagenomes</taxon>
    </lineage>
</organism>
<dbReference type="AlphaFoldDB" id="A0A6C0J7C8"/>
<dbReference type="EMBL" id="MN740335">
    <property type="protein sequence ID" value="QHU01193.1"/>
    <property type="molecule type" value="Genomic_DNA"/>
</dbReference>
<proteinExistence type="predicted"/>
<protein>
    <submittedName>
        <fullName evidence="1">Uncharacterized protein</fullName>
    </submittedName>
</protein>
<evidence type="ECO:0000313" key="1">
    <source>
        <dbReference type="EMBL" id="QHU01193.1"/>
    </source>
</evidence>
<reference evidence="1" key="1">
    <citation type="journal article" date="2020" name="Nature">
        <title>Giant virus diversity and host interactions through global metagenomics.</title>
        <authorList>
            <person name="Schulz F."/>
            <person name="Roux S."/>
            <person name="Paez-Espino D."/>
            <person name="Jungbluth S."/>
            <person name="Walsh D.A."/>
            <person name="Denef V.J."/>
            <person name="McMahon K.D."/>
            <person name="Konstantinidis K.T."/>
            <person name="Eloe-Fadrosh E.A."/>
            <person name="Kyrpides N.C."/>
            <person name="Woyke T."/>
        </authorList>
    </citation>
    <scope>NUCLEOTIDE SEQUENCE</scope>
    <source>
        <strain evidence="1">GVMAG-M-3300025860-25</strain>
    </source>
</reference>
<accession>A0A6C0J7C8</accession>
<sequence length="40" mass="4807">MVNISHKYKFIYIKNVKVAGTYLSWLLTKYCVNDNLLRQK</sequence>